<evidence type="ECO:0000313" key="3">
    <source>
        <dbReference type="Proteomes" id="UP001555826"/>
    </source>
</evidence>
<dbReference type="EMBL" id="JBFNQN010000015">
    <property type="protein sequence ID" value="MEW9267033.1"/>
    <property type="molecule type" value="Genomic_DNA"/>
</dbReference>
<name>A0ABV3PBL5_9ACTN</name>
<dbReference type="InterPro" id="IPR023286">
    <property type="entry name" value="ABATE_dom_sf"/>
</dbReference>
<dbReference type="RefSeq" id="WP_367640208.1">
    <property type="nucleotide sequence ID" value="NZ_JBFNQN010000015.1"/>
</dbReference>
<feature type="domain" description="Zinc finger CGNR" evidence="1">
    <location>
        <begin position="149"/>
        <end position="188"/>
    </location>
</feature>
<protein>
    <submittedName>
        <fullName evidence="2">CGNR zinc finger domain-containing protein</fullName>
    </submittedName>
</protein>
<dbReference type="SUPFAM" id="SSF160904">
    <property type="entry name" value="Jann2411-like"/>
    <property type="match status" value="1"/>
</dbReference>
<dbReference type="Gene3D" id="1.10.3300.10">
    <property type="entry name" value="Jann2411-like domain"/>
    <property type="match status" value="1"/>
</dbReference>
<evidence type="ECO:0000259" key="1">
    <source>
        <dbReference type="Pfam" id="PF11706"/>
    </source>
</evidence>
<evidence type="ECO:0000313" key="2">
    <source>
        <dbReference type="EMBL" id="MEW9267033.1"/>
    </source>
</evidence>
<dbReference type="InterPro" id="IPR010852">
    <property type="entry name" value="ABATE"/>
</dbReference>
<comment type="caution">
    <text evidence="2">The sequence shown here is derived from an EMBL/GenBank/DDBJ whole genome shotgun (WGS) entry which is preliminary data.</text>
</comment>
<accession>A0ABV3PBL5</accession>
<keyword evidence="3" id="KW-1185">Reference proteome</keyword>
<reference evidence="2 3" key="1">
    <citation type="submission" date="2024-07" db="EMBL/GenBank/DDBJ databases">
        <authorList>
            <person name="Thanompreechachai J."/>
            <person name="Duangmal K."/>
        </authorList>
    </citation>
    <scope>NUCLEOTIDE SEQUENCE [LARGE SCALE GENOMIC DNA]</scope>
    <source>
        <strain evidence="2 3">KCTC 19886</strain>
    </source>
</reference>
<sequence length="194" mass="21369">MTTRDTPDEPLPVRWANTVRAERGVVHDEIEQSDGLRQWLRSNGFEVARRPTDRDLSAARALRDAVRVLLSHVTGDDRPATTSPSPDVPAAVEVLEAHGRPTPPDRLELVDGELRLAHPQPVAVSVEEALAQVRAQTVRLLTGAGAAELRACHGPRCVLFFVRDHPRREWCSAACGTRARAARHYRRHRPGGAG</sequence>
<dbReference type="Pfam" id="PF07336">
    <property type="entry name" value="ABATE"/>
    <property type="match status" value="1"/>
</dbReference>
<gene>
    <name evidence="2" type="ORF">AB1207_19965</name>
</gene>
<organism evidence="2 3">
    <name type="scientific">Kineococcus endophyticus</name>
    <dbReference type="NCBI Taxonomy" id="1181883"/>
    <lineage>
        <taxon>Bacteria</taxon>
        <taxon>Bacillati</taxon>
        <taxon>Actinomycetota</taxon>
        <taxon>Actinomycetes</taxon>
        <taxon>Kineosporiales</taxon>
        <taxon>Kineosporiaceae</taxon>
        <taxon>Kineococcus</taxon>
    </lineage>
</organism>
<dbReference type="InterPro" id="IPR021005">
    <property type="entry name" value="Znf_CGNR"/>
</dbReference>
<proteinExistence type="predicted"/>
<dbReference type="PANTHER" id="PTHR35525:SF3">
    <property type="entry name" value="BLL6575 PROTEIN"/>
    <property type="match status" value="1"/>
</dbReference>
<dbReference type="Pfam" id="PF11706">
    <property type="entry name" value="zf-CGNR"/>
    <property type="match status" value="1"/>
</dbReference>
<dbReference type="PANTHER" id="PTHR35525">
    <property type="entry name" value="BLL6575 PROTEIN"/>
    <property type="match status" value="1"/>
</dbReference>
<dbReference type="Proteomes" id="UP001555826">
    <property type="component" value="Unassembled WGS sequence"/>
</dbReference>